<dbReference type="OrthoDB" id="10259545at2759"/>
<name>A0A9W8A7A0_9FUNG</name>
<dbReference type="Proteomes" id="UP001150538">
    <property type="component" value="Unassembled WGS sequence"/>
</dbReference>
<feature type="domain" description="Tryptophan synthase beta chain-like PALP" evidence="7">
    <location>
        <begin position="3"/>
        <end position="349"/>
    </location>
</feature>
<keyword evidence="5" id="KW-0663">Pyridoxal phosphate</keyword>
<evidence type="ECO:0000256" key="3">
    <source>
        <dbReference type="ARBA" id="ARBA00022605"/>
    </source>
</evidence>
<evidence type="ECO:0000256" key="6">
    <source>
        <dbReference type="ARBA" id="ARBA00023192"/>
    </source>
</evidence>
<comment type="similarity">
    <text evidence="2">Belongs to the cysteine synthase/cystathionine beta-synthase family.</text>
</comment>
<keyword evidence="4 8" id="KW-0808">Transferase</keyword>
<dbReference type="InterPro" id="IPR050214">
    <property type="entry name" value="Cys_Synth/Cystath_Beta-Synth"/>
</dbReference>
<dbReference type="GO" id="GO:0004124">
    <property type="term" value="F:cysteine synthase activity"/>
    <property type="evidence" value="ECO:0007669"/>
    <property type="project" value="UniProtKB-EC"/>
</dbReference>
<dbReference type="EC" id="2.5.1.47" evidence="8"/>
<evidence type="ECO:0000256" key="4">
    <source>
        <dbReference type="ARBA" id="ARBA00022679"/>
    </source>
</evidence>
<sequence>MEIRSLSEYTGCRVLAKAEFLNPGGSSKDRIALYLIEKAEENGLLVPNTGCCIFEGTSGSTGISLAMIAKAKGYKCHIVMSSDIAKEKSDILEKYGATVERVPPCSIVDPNNFVNVARRRADEYTLQHQNNSEWGSSSSALGDGTHKKGFSPRGYFVNQFENPLNFEAHYTRTGPEIYQQITSQCNGGSSGKVDAFIHGSGTGGTISGVTKYLRTKFPELKVYLADPQGSGLANKVNHGVMFSPTEKEGTRKRHQVDTIVEGIGLNRLTKNFAFLFPNSKMPTSLVDGGAITVTDQEAVYMSRWLAENDGNTRETRLFVGSSSAINCVAVLKIAKKLGAGKTIVTILADSGQRHLTKFWNDGYLDKLSLSTTPPSSLDSFIS</sequence>
<gene>
    <name evidence="8" type="primary">cys12</name>
    <name evidence="8" type="ORF">H4219_000882</name>
</gene>
<protein>
    <submittedName>
        <fullName evidence="8">Cysteine synthase 2</fullName>
        <ecNumber evidence="8">2.5.1.47</ecNumber>
    </submittedName>
</protein>
<keyword evidence="3" id="KW-0028">Amino-acid biosynthesis</keyword>
<dbReference type="EMBL" id="JANBPU010000007">
    <property type="protein sequence ID" value="KAJ1921024.1"/>
    <property type="molecule type" value="Genomic_DNA"/>
</dbReference>
<evidence type="ECO:0000256" key="5">
    <source>
        <dbReference type="ARBA" id="ARBA00022898"/>
    </source>
</evidence>
<dbReference type="Gene3D" id="3.40.50.1100">
    <property type="match status" value="2"/>
</dbReference>
<comment type="caution">
    <text evidence="8">The sequence shown here is derived from an EMBL/GenBank/DDBJ whole genome shotgun (WGS) entry which is preliminary data.</text>
</comment>
<evidence type="ECO:0000256" key="2">
    <source>
        <dbReference type="ARBA" id="ARBA00007103"/>
    </source>
</evidence>
<dbReference type="SUPFAM" id="SSF53686">
    <property type="entry name" value="Tryptophan synthase beta subunit-like PLP-dependent enzymes"/>
    <property type="match status" value="1"/>
</dbReference>
<dbReference type="InterPro" id="IPR001926">
    <property type="entry name" value="TrpB-like_PALP"/>
</dbReference>
<keyword evidence="9" id="KW-1185">Reference proteome</keyword>
<dbReference type="Pfam" id="PF00291">
    <property type="entry name" value="PALP"/>
    <property type="match status" value="1"/>
</dbReference>
<dbReference type="CDD" id="cd01561">
    <property type="entry name" value="CBS_like"/>
    <property type="match status" value="1"/>
</dbReference>
<comment type="cofactor">
    <cofactor evidence="1">
        <name>pyridoxal 5'-phosphate</name>
        <dbReference type="ChEBI" id="CHEBI:597326"/>
    </cofactor>
</comment>
<accession>A0A9W8A7A0</accession>
<reference evidence="8" key="1">
    <citation type="submission" date="2022-07" db="EMBL/GenBank/DDBJ databases">
        <title>Phylogenomic reconstructions and comparative analyses of Kickxellomycotina fungi.</title>
        <authorList>
            <person name="Reynolds N.K."/>
            <person name="Stajich J.E."/>
            <person name="Barry K."/>
            <person name="Grigoriev I.V."/>
            <person name="Crous P."/>
            <person name="Smith M.E."/>
        </authorList>
    </citation>
    <scope>NUCLEOTIDE SEQUENCE</scope>
    <source>
        <strain evidence="8">NBRC 100468</strain>
    </source>
</reference>
<evidence type="ECO:0000313" key="9">
    <source>
        <dbReference type="Proteomes" id="UP001150538"/>
    </source>
</evidence>
<dbReference type="PANTHER" id="PTHR10314">
    <property type="entry name" value="CYSTATHIONINE BETA-SYNTHASE"/>
    <property type="match status" value="1"/>
</dbReference>
<keyword evidence="6" id="KW-0198">Cysteine biosynthesis</keyword>
<organism evidence="8 9">
    <name type="scientific">Mycoemilia scoparia</name>
    <dbReference type="NCBI Taxonomy" id="417184"/>
    <lineage>
        <taxon>Eukaryota</taxon>
        <taxon>Fungi</taxon>
        <taxon>Fungi incertae sedis</taxon>
        <taxon>Zoopagomycota</taxon>
        <taxon>Kickxellomycotina</taxon>
        <taxon>Kickxellomycetes</taxon>
        <taxon>Kickxellales</taxon>
        <taxon>Kickxellaceae</taxon>
        <taxon>Mycoemilia</taxon>
    </lineage>
</organism>
<dbReference type="AlphaFoldDB" id="A0A9W8A7A0"/>
<evidence type="ECO:0000259" key="7">
    <source>
        <dbReference type="Pfam" id="PF00291"/>
    </source>
</evidence>
<proteinExistence type="inferred from homology"/>
<evidence type="ECO:0000256" key="1">
    <source>
        <dbReference type="ARBA" id="ARBA00001933"/>
    </source>
</evidence>
<dbReference type="FunFam" id="3.40.50.1100:FF:000016">
    <property type="entry name" value="Cysteine synthase A"/>
    <property type="match status" value="1"/>
</dbReference>
<dbReference type="InterPro" id="IPR036052">
    <property type="entry name" value="TrpB-like_PALP_sf"/>
</dbReference>
<evidence type="ECO:0000313" key="8">
    <source>
        <dbReference type="EMBL" id="KAJ1921024.1"/>
    </source>
</evidence>